<protein>
    <submittedName>
        <fullName evidence="1">Uncharacterized protein</fullName>
    </submittedName>
</protein>
<proteinExistence type="predicted"/>
<dbReference type="Proteomes" id="UP000030826">
    <property type="component" value="Unassembled WGS sequence"/>
</dbReference>
<comment type="caution">
    <text evidence="1">The sequence shown here is derived from an EMBL/GenBank/DDBJ whole genome shotgun (WGS) entry which is preliminary data.</text>
</comment>
<accession>A0A0B1Q8J3</accession>
<name>A0A0B1Q8J3_9HYPH</name>
<reference evidence="1 2" key="1">
    <citation type="submission" date="2014-09" db="EMBL/GenBank/DDBJ databases">
        <title>Isolation and characterization of Aurantimonas altamirensis ON-56566 from clinical sample following a dog bite.</title>
        <authorList>
            <person name="Eshaghi A."/>
            <person name="Li A."/>
            <person name="Shahinas D."/>
            <person name="Bahn P."/>
            <person name="Kus J.V."/>
            <person name="Patel S.N."/>
        </authorList>
    </citation>
    <scope>NUCLEOTIDE SEQUENCE [LARGE SCALE GENOMIC DNA]</scope>
    <source>
        <strain evidence="1 2">ON-56566</strain>
    </source>
</reference>
<organism evidence="1 2">
    <name type="scientific">Aureimonas altamirensis</name>
    <dbReference type="NCBI Taxonomy" id="370622"/>
    <lineage>
        <taxon>Bacteria</taxon>
        <taxon>Pseudomonadati</taxon>
        <taxon>Pseudomonadota</taxon>
        <taxon>Alphaproteobacteria</taxon>
        <taxon>Hyphomicrobiales</taxon>
        <taxon>Aurantimonadaceae</taxon>
        <taxon>Aureimonas</taxon>
    </lineage>
</organism>
<dbReference type="STRING" id="370622.LA66_00080"/>
<dbReference type="AlphaFoldDB" id="A0A0B1Q8J3"/>
<gene>
    <name evidence="1" type="ORF">LA66_00080</name>
</gene>
<evidence type="ECO:0000313" key="2">
    <source>
        <dbReference type="Proteomes" id="UP000030826"/>
    </source>
</evidence>
<evidence type="ECO:0000313" key="1">
    <source>
        <dbReference type="EMBL" id="KHJ55125.1"/>
    </source>
</evidence>
<dbReference type="EMBL" id="JRFJ01000001">
    <property type="protein sequence ID" value="KHJ55125.1"/>
    <property type="molecule type" value="Genomic_DNA"/>
</dbReference>
<sequence>MKHPPQHVFDNANPKALAMLAHMGFTRDGSRKAPDPRAVAAAGLRVDIVEMAKGRRETDGLTRPPEARKENLRVDIVANMKKRIEDRRPTR</sequence>